<evidence type="ECO:0000313" key="2">
    <source>
        <dbReference type="EMBL" id="RDY11431.1"/>
    </source>
</evidence>
<evidence type="ECO:0000313" key="3">
    <source>
        <dbReference type="Proteomes" id="UP000257109"/>
    </source>
</evidence>
<organism evidence="2 3">
    <name type="scientific">Mucuna pruriens</name>
    <name type="common">Velvet bean</name>
    <name type="synonym">Dolichos pruriens</name>
    <dbReference type="NCBI Taxonomy" id="157652"/>
    <lineage>
        <taxon>Eukaryota</taxon>
        <taxon>Viridiplantae</taxon>
        <taxon>Streptophyta</taxon>
        <taxon>Embryophyta</taxon>
        <taxon>Tracheophyta</taxon>
        <taxon>Spermatophyta</taxon>
        <taxon>Magnoliopsida</taxon>
        <taxon>eudicotyledons</taxon>
        <taxon>Gunneridae</taxon>
        <taxon>Pentapetalae</taxon>
        <taxon>rosids</taxon>
        <taxon>fabids</taxon>
        <taxon>Fabales</taxon>
        <taxon>Fabaceae</taxon>
        <taxon>Papilionoideae</taxon>
        <taxon>50 kb inversion clade</taxon>
        <taxon>NPAAA clade</taxon>
        <taxon>indigoferoid/millettioid clade</taxon>
        <taxon>Phaseoleae</taxon>
        <taxon>Mucuna</taxon>
    </lineage>
</organism>
<dbReference type="Proteomes" id="UP000257109">
    <property type="component" value="Unassembled WGS sequence"/>
</dbReference>
<sequence length="163" mass="18046">MGGGGAAMWPLFLVALMIVVILTTMHDVSIGLVALDIIARDNISNNESRESEGTRIRVIESEETENSESGTAMRRVRAERETYLQDPQQFSFATRAHIARLAIRHLPPVICFRGDETSTSQRDCSICMEDFQIGELIQPFGSRHGIQHMFLATSTLGYVCSAA</sequence>
<proteinExistence type="predicted"/>
<name>A0A371I8S0_MUCPR</name>
<dbReference type="OrthoDB" id="1429867at2759"/>
<keyword evidence="1" id="KW-0812">Transmembrane</keyword>
<feature type="non-terminal residue" evidence="2">
    <location>
        <position position="1"/>
    </location>
</feature>
<evidence type="ECO:0000256" key="1">
    <source>
        <dbReference type="SAM" id="Phobius"/>
    </source>
</evidence>
<keyword evidence="1" id="KW-1133">Transmembrane helix</keyword>
<gene>
    <name evidence="2" type="ORF">CR513_03904</name>
</gene>
<reference evidence="2" key="1">
    <citation type="submission" date="2018-05" db="EMBL/GenBank/DDBJ databases">
        <title>Draft genome of Mucuna pruriens seed.</title>
        <authorList>
            <person name="Nnadi N.E."/>
            <person name="Vos R."/>
            <person name="Hasami M.H."/>
            <person name="Devisetty U.K."/>
            <person name="Aguiy J.C."/>
        </authorList>
    </citation>
    <scope>NUCLEOTIDE SEQUENCE [LARGE SCALE GENOMIC DNA]</scope>
    <source>
        <strain evidence="2">JCA_2017</strain>
    </source>
</reference>
<accession>A0A371I8S0</accession>
<comment type="caution">
    <text evidence="2">The sequence shown here is derived from an EMBL/GenBank/DDBJ whole genome shotgun (WGS) entry which is preliminary data.</text>
</comment>
<feature type="transmembrane region" description="Helical" evidence="1">
    <location>
        <begin position="12"/>
        <end position="39"/>
    </location>
</feature>
<dbReference type="EMBL" id="QJKJ01000638">
    <property type="protein sequence ID" value="RDY11431.1"/>
    <property type="molecule type" value="Genomic_DNA"/>
</dbReference>
<dbReference type="AlphaFoldDB" id="A0A371I8S0"/>
<protein>
    <submittedName>
        <fullName evidence="2">Uncharacterized protein</fullName>
    </submittedName>
</protein>
<keyword evidence="3" id="KW-1185">Reference proteome</keyword>
<keyword evidence="1" id="KW-0472">Membrane</keyword>